<dbReference type="AlphaFoldDB" id="A0A4Q7S879"/>
<dbReference type="EMBL" id="SGXM01000001">
    <property type="protein sequence ID" value="RZT42523.1"/>
    <property type="molecule type" value="Genomic_DNA"/>
</dbReference>
<protein>
    <recommendedName>
        <fullName evidence="1">DUF6538 domain-containing protein</fullName>
    </recommendedName>
</protein>
<reference evidence="2 3" key="1">
    <citation type="journal article" date="2015" name="Stand. Genomic Sci.">
        <title>Genomic Encyclopedia of Bacterial and Archaeal Type Strains, Phase III: the genomes of soil and plant-associated and newly described type strains.</title>
        <authorList>
            <person name="Whitman W.B."/>
            <person name="Woyke T."/>
            <person name="Klenk H.P."/>
            <person name="Zhou Y."/>
            <person name="Lilburn T.G."/>
            <person name="Beck B.J."/>
            <person name="De Vos P."/>
            <person name="Vandamme P."/>
            <person name="Eisen J.A."/>
            <person name="Garrity G."/>
            <person name="Hugenholtz P."/>
            <person name="Kyrpides N.C."/>
        </authorList>
    </citation>
    <scope>NUCLEOTIDE SEQUENCE [LARGE SCALE GENOMIC DNA]</scope>
    <source>
        <strain evidence="2 3">ASC-9842</strain>
    </source>
</reference>
<dbReference type="Pfam" id="PF20172">
    <property type="entry name" value="DUF6538"/>
    <property type="match status" value="1"/>
</dbReference>
<comment type="caution">
    <text evidence="2">The sequence shown here is derived from an EMBL/GenBank/DDBJ whole genome shotgun (WGS) entry which is preliminary data.</text>
</comment>
<evidence type="ECO:0000259" key="1">
    <source>
        <dbReference type="Pfam" id="PF20172"/>
    </source>
</evidence>
<gene>
    <name evidence="2" type="ORF">EV147_1560</name>
</gene>
<feature type="domain" description="DUF6538" evidence="1">
    <location>
        <begin position="6"/>
        <end position="68"/>
    </location>
</feature>
<proteinExistence type="predicted"/>
<accession>A0A4Q7S879</accession>
<dbReference type="InterPro" id="IPR046668">
    <property type="entry name" value="DUF6538"/>
</dbReference>
<dbReference type="Proteomes" id="UP000291078">
    <property type="component" value="Unassembled WGS sequence"/>
</dbReference>
<keyword evidence="3" id="KW-1185">Reference proteome</keyword>
<sequence>MKFPSYIKVRNGKPYFRMALPTHVRAFAGDAVPKEICFRLRTDSIGEANRNAAALAEYFTAYFDNVRRRLRLAHPHPLTQQAVKALQPLIEVTTKRLVLSQDDKLRDHDIVQVS</sequence>
<dbReference type="OrthoDB" id="9784724at2"/>
<name>A0A4Q7S879_9BURK</name>
<organism evidence="2 3">
    <name type="scientific">Cupriavidus agavae</name>
    <dbReference type="NCBI Taxonomy" id="1001822"/>
    <lineage>
        <taxon>Bacteria</taxon>
        <taxon>Pseudomonadati</taxon>
        <taxon>Pseudomonadota</taxon>
        <taxon>Betaproteobacteria</taxon>
        <taxon>Burkholderiales</taxon>
        <taxon>Burkholderiaceae</taxon>
        <taxon>Cupriavidus</taxon>
    </lineage>
</organism>
<evidence type="ECO:0000313" key="2">
    <source>
        <dbReference type="EMBL" id="RZT42523.1"/>
    </source>
</evidence>
<evidence type="ECO:0000313" key="3">
    <source>
        <dbReference type="Proteomes" id="UP000291078"/>
    </source>
</evidence>
<dbReference type="RefSeq" id="WP_130390509.1">
    <property type="nucleotide sequence ID" value="NZ_SGXM01000001.1"/>
</dbReference>